<dbReference type="EMBL" id="JBHSQO010000014">
    <property type="protein sequence ID" value="MFC6090853.1"/>
    <property type="molecule type" value="Genomic_DNA"/>
</dbReference>
<feature type="region of interest" description="Disordered" evidence="1">
    <location>
        <begin position="207"/>
        <end position="260"/>
    </location>
</feature>
<feature type="compositionally biased region" description="Low complexity" evidence="1">
    <location>
        <begin position="223"/>
        <end position="233"/>
    </location>
</feature>
<protein>
    <submittedName>
        <fullName evidence="2">Uncharacterized protein</fullName>
    </submittedName>
</protein>
<gene>
    <name evidence="2" type="ORF">ACFP3R_16360</name>
</gene>
<reference evidence="3" key="1">
    <citation type="journal article" date="2019" name="Int. J. Syst. Evol. Microbiol.">
        <title>The Global Catalogue of Microorganisms (GCM) 10K type strain sequencing project: providing services to taxonomists for standard genome sequencing and annotation.</title>
        <authorList>
            <consortium name="The Broad Institute Genomics Platform"/>
            <consortium name="The Broad Institute Genome Sequencing Center for Infectious Disease"/>
            <person name="Wu L."/>
            <person name="Ma J."/>
        </authorList>
    </citation>
    <scope>NUCLEOTIDE SEQUENCE [LARGE SCALE GENOMIC DNA]</scope>
    <source>
        <strain evidence="3">CGMCC 4.7246</strain>
    </source>
</reference>
<sequence>MAREYAQIVTAIWRDRDFRVLPAADQRLYLLVVTQPDITAAGTLPLTVARWASLAPDTAPDDVRASLDRLALARFVGMDHTTEELLVRSFVRWDKGWTNSKRRPVILRSAAELVSPTLARMLAEEFRALGLPTNALSDALSEGVSGGGSEGSAAVPLEGGLPTLPEVSALHLAPSTRDYAFSQVDSLSGSPSDAASATASASDGVVVGKLSGRDPHPSTHTPAASGRDAARGGSTRKRAAKRAHRLPTDWRPNEEHAKRATARGLDLAAQAELFRLHAETHERTAKNWNSAFTMWLTKAREFDRGNHHQAQPAAAPAPQLDTRDTAREWLLGEHAAGRTSVIERATGLRYERPDLPDDVSGRDAIERWSLEHRQAWITTHHQTIIDRLTTRTA</sequence>
<dbReference type="Proteomes" id="UP001596220">
    <property type="component" value="Unassembled WGS sequence"/>
</dbReference>
<evidence type="ECO:0000313" key="3">
    <source>
        <dbReference type="Proteomes" id="UP001596220"/>
    </source>
</evidence>
<feature type="region of interest" description="Disordered" evidence="1">
    <location>
        <begin position="140"/>
        <end position="159"/>
    </location>
</feature>
<evidence type="ECO:0000313" key="2">
    <source>
        <dbReference type="EMBL" id="MFC6090853.1"/>
    </source>
</evidence>
<evidence type="ECO:0000256" key="1">
    <source>
        <dbReference type="SAM" id="MobiDB-lite"/>
    </source>
</evidence>
<feature type="compositionally biased region" description="Basic and acidic residues" evidence="1">
    <location>
        <begin position="246"/>
        <end position="258"/>
    </location>
</feature>
<feature type="compositionally biased region" description="Basic residues" evidence="1">
    <location>
        <begin position="234"/>
        <end position="245"/>
    </location>
</feature>
<organism evidence="2 3">
    <name type="scientific">Saccharothrix lopnurensis</name>
    <dbReference type="NCBI Taxonomy" id="1670621"/>
    <lineage>
        <taxon>Bacteria</taxon>
        <taxon>Bacillati</taxon>
        <taxon>Actinomycetota</taxon>
        <taxon>Actinomycetes</taxon>
        <taxon>Pseudonocardiales</taxon>
        <taxon>Pseudonocardiaceae</taxon>
        <taxon>Saccharothrix</taxon>
    </lineage>
</organism>
<proteinExistence type="predicted"/>
<dbReference type="RefSeq" id="WP_380637054.1">
    <property type="nucleotide sequence ID" value="NZ_JBHSQO010000014.1"/>
</dbReference>
<accession>A0ABW1P5J5</accession>
<keyword evidence="3" id="KW-1185">Reference proteome</keyword>
<name>A0ABW1P5J5_9PSEU</name>
<comment type="caution">
    <text evidence="2">The sequence shown here is derived from an EMBL/GenBank/DDBJ whole genome shotgun (WGS) entry which is preliminary data.</text>
</comment>